<feature type="transmembrane region" description="Helical" evidence="10">
    <location>
        <begin position="275"/>
        <end position="300"/>
    </location>
</feature>
<sequence length="863" mass="92130">MRIQKLSAQAALASLRSGQAGLAAAEVERRLRGFGRNILEPVRRRPVVERFLRSFTHFFAVLLWLAAALALVAEGYEPGGGMGVLAVAIVAVIVINGLFSFWQDYKAERELASLARLLPQRVKVVRHGALAVCDATDIVPGDVIQLAEGDRVPADARVIDAQSLRINAAPVTGEAEAVFRDADPTDETDPLQASNLVLAGTSVVAGEGRAVVYATGAHTEFGRIAKLTQGDDRERSPLLAEIARVSRIIGVLAVVAGIALAALGLRAGLPPWQALVFGIGIIVANVPEGLLPTVTLALAIGARRMARRNVLIRHLPAVETLGSATVICTDKTGTLTLNRMRVKATQGPVNALAAVERHCHTLKRSDHGWLGDPMEVALVEHAGPGPLYPQVGEVPFDTERKRLSTLHSTPQGPVIYTKGAVETVLPLCSHCAEDTGAVFLDEDRRAAFLRKQEDMANRGLRVLALAWRRNPDADDPERGLTLAGLVGLEDPPRPEVPDAIAKARGAGIRVIMITGDHPHTALAIAREIGMVEGLEPEIVTGDRLRVMSEAHLMLALDAEDILFARIGADQKLRVVQALQRRGEIVAVTGDGVNDAPALKQGDIGIAMGLSGTDVAREAADMVLLDDNFASIVSAVEEGRAVFANIRKFMTYILASNVPELVPYLAFGLFGVPLPLTVIQILAVDLGTDMLPALALGAEPAHGGAMTMPPRSRRQGLLTAGLILRAYLLLGSFEAIAAMSGYFAVLSAGGWQWGQGLGRADPLYLQATTACLAAIVVAQAVNVFLCRREREPILDRTLPGNPRLWWAVAVEIGLILLIVYTPIGNRLFGTAPLPAWAWAAGVPAVAAMVVADEIRKRLARHDER</sequence>
<organism evidence="12 13">
    <name type="scientific">Skermanella aerolata</name>
    <dbReference type="NCBI Taxonomy" id="393310"/>
    <lineage>
        <taxon>Bacteria</taxon>
        <taxon>Pseudomonadati</taxon>
        <taxon>Pseudomonadota</taxon>
        <taxon>Alphaproteobacteria</taxon>
        <taxon>Rhodospirillales</taxon>
        <taxon>Azospirillaceae</taxon>
        <taxon>Skermanella</taxon>
    </lineage>
</organism>
<dbReference type="OrthoDB" id="391538at2"/>
<dbReference type="GO" id="GO:0005524">
    <property type="term" value="F:ATP binding"/>
    <property type="evidence" value="ECO:0007669"/>
    <property type="project" value="UniProtKB-KW"/>
</dbReference>
<comment type="subcellular location">
    <subcellularLocation>
        <location evidence="1">Cell membrane</location>
        <topology evidence="1">Multi-pass membrane protein</topology>
    </subcellularLocation>
</comment>
<evidence type="ECO:0000256" key="5">
    <source>
        <dbReference type="ARBA" id="ARBA00022741"/>
    </source>
</evidence>
<keyword evidence="8 10" id="KW-1133">Transmembrane helix</keyword>
<keyword evidence="7" id="KW-1278">Translocase</keyword>
<dbReference type="Gene3D" id="3.40.1110.10">
    <property type="entry name" value="Calcium-transporting ATPase, cytoplasmic domain N"/>
    <property type="match status" value="1"/>
</dbReference>
<dbReference type="GO" id="GO:0016887">
    <property type="term" value="F:ATP hydrolysis activity"/>
    <property type="evidence" value="ECO:0007669"/>
    <property type="project" value="InterPro"/>
</dbReference>
<dbReference type="PANTHER" id="PTHR43294">
    <property type="entry name" value="SODIUM/POTASSIUM-TRANSPORTING ATPASE SUBUNIT ALPHA"/>
    <property type="match status" value="1"/>
</dbReference>
<dbReference type="NCBIfam" id="TIGR01494">
    <property type="entry name" value="ATPase_P-type"/>
    <property type="match status" value="2"/>
</dbReference>
<dbReference type="Gene3D" id="2.70.150.10">
    <property type="entry name" value="Calcium-transporting ATPase, cytoplasmic transduction domain A"/>
    <property type="match status" value="1"/>
</dbReference>
<feature type="transmembrane region" description="Helical" evidence="10">
    <location>
        <begin position="803"/>
        <end position="822"/>
    </location>
</feature>
<feature type="transmembrane region" description="Helical" evidence="10">
    <location>
        <begin position="834"/>
        <end position="853"/>
    </location>
</feature>
<dbReference type="Proteomes" id="UP000321523">
    <property type="component" value="Unassembled WGS sequence"/>
</dbReference>
<evidence type="ECO:0000259" key="11">
    <source>
        <dbReference type="SMART" id="SM00831"/>
    </source>
</evidence>
<comment type="similarity">
    <text evidence="2">Belongs to the cation transport ATPase (P-type) (TC 3.A.3) family. Type IIA subfamily.</text>
</comment>
<name>A0A512E1F3_9PROT</name>
<dbReference type="InterPro" id="IPR001757">
    <property type="entry name" value="P_typ_ATPase"/>
</dbReference>
<feature type="transmembrane region" description="Helical" evidence="10">
    <location>
        <begin position="51"/>
        <end position="73"/>
    </location>
</feature>
<dbReference type="Gene3D" id="1.20.1110.10">
    <property type="entry name" value="Calcium-transporting ATPase, transmembrane domain"/>
    <property type="match status" value="2"/>
</dbReference>
<evidence type="ECO:0000256" key="2">
    <source>
        <dbReference type="ARBA" id="ARBA00005675"/>
    </source>
</evidence>
<dbReference type="Gene3D" id="3.40.50.1000">
    <property type="entry name" value="HAD superfamily/HAD-like"/>
    <property type="match status" value="2"/>
</dbReference>
<dbReference type="SUPFAM" id="SSF56784">
    <property type="entry name" value="HAD-like"/>
    <property type="match status" value="1"/>
</dbReference>
<keyword evidence="13" id="KW-1185">Reference proteome</keyword>
<dbReference type="InterPro" id="IPR006068">
    <property type="entry name" value="ATPase_P-typ_cation-transptr_C"/>
</dbReference>
<dbReference type="SMART" id="SM00831">
    <property type="entry name" value="Cation_ATPase_N"/>
    <property type="match status" value="1"/>
</dbReference>
<dbReference type="Pfam" id="PF00689">
    <property type="entry name" value="Cation_ATPase_C"/>
    <property type="match status" value="1"/>
</dbReference>
<dbReference type="InterPro" id="IPR059000">
    <property type="entry name" value="ATPase_P-type_domA"/>
</dbReference>
<evidence type="ECO:0000256" key="4">
    <source>
        <dbReference type="ARBA" id="ARBA00022692"/>
    </source>
</evidence>
<dbReference type="SFLD" id="SFLDG00002">
    <property type="entry name" value="C1.7:_P-type_atpase_like"/>
    <property type="match status" value="1"/>
</dbReference>
<evidence type="ECO:0000256" key="1">
    <source>
        <dbReference type="ARBA" id="ARBA00004651"/>
    </source>
</evidence>
<evidence type="ECO:0000313" key="12">
    <source>
        <dbReference type="EMBL" id="GEO42532.1"/>
    </source>
</evidence>
<dbReference type="Pfam" id="PF00122">
    <property type="entry name" value="E1-E2_ATPase"/>
    <property type="match status" value="1"/>
</dbReference>
<evidence type="ECO:0000256" key="6">
    <source>
        <dbReference type="ARBA" id="ARBA00022840"/>
    </source>
</evidence>
<dbReference type="RefSeq" id="WP_044436273.1">
    <property type="nucleotide sequence ID" value="NZ_BJYZ01000043.1"/>
</dbReference>
<dbReference type="InterPro" id="IPR023214">
    <property type="entry name" value="HAD_sf"/>
</dbReference>
<dbReference type="InterPro" id="IPR023298">
    <property type="entry name" value="ATPase_P-typ_TM_dom_sf"/>
</dbReference>
<keyword evidence="5" id="KW-0547">Nucleotide-binding</keyword>
<dbReference type="EMBL" id="BJYZ01000043">
    <property type="protein sequence ID" value="GEO42532.1"/>
    <property type="molecule type" value="Genomic_DNA"/>
</dbReference>
<dbReference type="AlphaFoldDB" id="A0A512E1F3"/>
<protein>
    <submittedName>
        <fullName evidence="12">ATPase</fullName>
    </submittedName>
</protein>
<dbReference type="Pfam" id="PF00690">
    <property type="entry name" value="Cation_ATPase_N"/>
    <property type="match status" value="1"/>
</dbReference>
<dbReference type="SFLD" id="SFLDF00027">
    <property type="entry name" value="p-type_atpase"/>
    <property type="match status" value="1"/>
</dbReference>
<keyword evidence="9 10" id="KW-0472">Membrane</keyword>
<feature type="transmembrane region" description="Helical" evidence="10">
    <location>
        <begin position="79"/>
        <end position="99"/>
    </location>
</feature>
<keyword evidence="4 10" id="KW-0812">Transmembrane</keyword>
<evidence type="ECO:0000313" key="13">
    <source>
        <dbReference type="Proteomes" id="UP000321523"/>
    </source>
</evidence>
<reference evidence="12 13" key="1">
    <citation type="submission" date="2019-07" db="EMBL/GenBank/DDBJ databases">
        <title>Whole genome shotgun sequence of Skermanella aerolata NBRC 106429.</title>
        <authorList>
            <person name="Hosoyama A."/>
            <person name="Uohara A."/>
            <person name="Ohji S."/>
            <person name="Ichikawa N."/>
        </authorList>
    </citation>
    <scope>NUCLEOTIDE SEQUENCE [LARGE SCALE GENOMIC DNA]</scope>
    <source>
        <strain evidence="12 13">NBRC 106429</strain>
    </source>
</reference>
<dbReference type="InterPro" id="IPR008250">
    <property type="entry name" value="ATPase_P-typ_transduc_dom_A_sf"/>
</dbReference>
<dbReference type="PRINTS" id="PR00119">
    <property type="entry name" value="CATATPASE"/>
</dbReference>
<comment type="caution">
    <text evidence="12">The sequence shown here is derived from an EMBL/GenBank/DDBJ whole genome shotgun (WGS) entry which is preliminary data.</text>
</comment>
<gene>
    <name evidence="12" type="ORF">SAE02_66800</name>
</gene>
<accession>A0A512E1F3</accession>
<dbReference type="InterPro" id="IPR004014">
    <property type="entry name" value="ATPase_P-typ_cation-transptr_N"/>
</dbReference>
<dbReference type="FunFam" id="3.40.50.1000:FF:000083">
    <property type="entry name" value="Sodium/potassium-transporting ATPase subunit alpha"/>
    <property type="match status" value="1"/>
</dbReference>
<keyword evidence="3" id="KW-1003">Cell membrane</keyword>
<dbReference type="PANTHER" id="PTHR43294:SF21">
    <property type="entry name" value="CATION TRANSPORTING ATPASE"/>
    <property type="match status" value="1"/>
</dbReference>
<dbReference type="InterPro" id="IPR050510">
    <property type="entry name" value="Cation_transp_ATPase_P-type"/>
</dbReference>
<dbReference type="InterPro" id="IPR018303">
    <property type="entry name" value="ATPase_P-typ_P_site"/>
</dbReference>
<dbReference type="PROSITE" id="PS00154">
    <property type="entry name" value="ATPASE_E1_E2"/>
    <property type="match status" value="1"/>
</dbReference>
<evidence type="ECO:0000256" key="8">
    <source>
        <dbReference type="ARBA" id="ARBA00022989"/>
    </source>
</evidence>
<dbReference type="GO" id="GO:0005886">
    <property type="term" value="C:plasma membrane"/>
    <property type="evidence" value="ECO:0007669"/>
    <property type="project" value="UniProtKB-SubCell"/>
</dbReference>
<dbReference type="SUPFAM" id="SSF81653">
    <property type="entry name" value="Calcium ATPase, transduction domain A"/>
    <property type="match status" value="1"/>
</dbReference>
<dbReference type="Pfam" id="PF13246">
    <property type="entry name" value="Cation_ATPase"/>
    <property type="match status" value="1"/>
</dbReference>
<dbReference type="SFLD" id="SFLDS00003">
    <property type="entry name" value="Haloacid_Dehalogenase"/>
    <property type="match status" value="1"/>
</dbReference>
<dbReference type="GO" id="GO:0015662">
    <property type="term" value="F:P-type ion transporter activity"/>
    <property type="evidence" value="ECO:0007669"/>
    <property type="project" value="UniProtKB-ARBA"/>
</dbReference>
<keyword evidence="6" id="KW-0067">ATP-binding</keyword>
<dbReference type="SUPFAM" id="SSF81665">
    <property type="entry name" value="Calcium ATPase, transmembrane domain M"/>
    <property type="match status" value="1"/>
</dbReference>
<feature type="domain" description="Cation-transporting P-type ATPase N-terminal" evidence="11">
    <location>
        <begin position="2"/>
        <end position="75"/>
    </location>
</feature>
<proteinExistence type="inferred from homology"/>
<dbReference type="InterPro" id="IPR023299">
    <property type="entry name" value="ATPase_P-typ_cyto_dom_N"/>
</dbReference>
<evidence type="ECO:0000256" key="7">
    <source>
        <dbReference type="ARBA" id="ARBA00022967"/>
    </source>
</evidence>
<feature type="transmembrane region" description="Helical" evidence="10">
    <location>
        <begin position="248"/>
        <end position="269"/>
    </location>
</feature>
<evidence type="ECO:0000256" key="9">
    <source>
        <dbReference type="ARBA" id="ARBA00023136"/>
    </source>
</evidence>
<dbReference type="PRINTS" id="PR00120">
    <property type="entry name" value="HATPASE"/>
</dbReference>
<evidence type="ECO:0000256" key="3">
    <source>
        <dbReference type="ARBA" id="ARBA00022475"/>
    </source>
</evidence>
<feature type="transmembrane region" description="Helical" evidence="10">
    <location>
        <begin position="762"/>
        <end position="783"/>
    </location>
</feature>
<dbReference type="InterPro" id="IPR036412">
    <property type="entry name" value="HAD-like_sf"/>
</dbReference>
<evidence type="ECO:0000256" key="10">
    <source>
        <dbReference type="SAM" id="Phobius"/>
    </source>
</evidence>
<feature type="transmembrane region" description="Helical" evidence="10">
    <location>
        <begin position="715"/>
        <end position="742"/>
    </location>
</feature>
<dbReference type="InterPro" id="IPR044492">
    <property type="entry name" value="P_typ_ATPase_HD_dom"/>
</dbReference>